<reference evidence="2 3" key="1">
    <citation type="journal article" date="2018" name="Biotechnol. Adv.">
        <title>Improved genomic resources and new bioinformatic workflow for the carcinogenic parasite Clonorchis sinensis: Biotechnological implications.</title>
        <authorList>
            <person name="Wang D."/>
            <person name="Korhonen P.K."/>
            <person name="Gasser R.B."/>
            <person name="Young N.D."/>
        </authorList>
    </citation>
    <scope>NUCLEOTIDE SEQUENCE [LARGE SCALE GENOMIC DNA]</scope>
    <source>
        <strain evidence="2">Cs-k2</strain>
    </source>
</reference>
<evidence type="ECO:0000256" key="1">
    <source>
        <dbReference type="SAM" id="MobiDB-lite"/>
    </source>
</evidence>
<reference evidence="2 3" key="2">
    <citation type="journal article" date="2021" name="Genomics">
        <title>High-quality reference genome for Clonorchis sinensis.</title>
        <authorList>
            <person name="Young N.D."/>
            <person name="Stroehlein A.J."/>
            <person name="Kinkar L."/>
            <person name="Wang T."/>
            <person name="Sohn W.M."/>
            <person name="Chang B.C.H."/>
            <person name="Kaur P."/>
            <person name="Weisz D."/>
            <person name="Dudchenko O."/>
            <person name="Aiden E.L."/>
            <person name="Korhonen P.K."/>
            <person name="Gasser R.B."/>
        </authorList>
    </citation>
    <scope>NUCLEOTIDE SEQUENCE [LARGE SCALE GENOMIC DNA]</scope>
    <source>
        <strain evidence="2">Cs-k2</strain>
    </source>
</reference>
<feature type="region of interest" description="Disordered" evidence="1">
    <location>
        <begin position="106"/>
        <end position="137"/>
    </location>
</feature>
<name>A0A8T1MT92_CLOSI</name>
<dbReference type="Proteomes" id="UP000286415">
    <property type="component" value="Unassembled WGS sequence"/>
</dbReference>
<gene>
    <name evidence="2" type="ORF">CSKR_201745</name>
</gene>
<organism evidence="2 3">
    <name type="scientific">Clonorchis sinensis</name>
    <name type="common">Chinese liver fluke</name>
    <dbReference type="NCBI Taxonomy" id="79923"/>
    <lineage>
        <taxon>Eukaryota</taxon>
        <taxon>Metazoa</taxon>
        <taxon>Spiralia</taxon>
        <taxon>Lophotrochozoa</taxon>
        <taxon>Platyhelminthes</taxon>
        <taxon>Trematoda</taxon>
        <taxon>Digenea</taxon>
        <taxon>Opisthorchiida</taxon>
        <taxon>Opisthorchiata</taxon>
        <taxon>Opisthorchiidae</taxon>
        <taxon>Clonorchis</taxon>
    </lineage>
</organism>
<dbReference type="AlphaFoldDB" id="A0A8T1MT92"/>
<keyword evidence="3" id="KW-1185">Reference proteome</keyword>
<sequence>MAKAELTTEAVQSATLPFQSVHNVHGSDGLSLGVLGVGDGVTDDVLKEHLQDTTGFLVDQTGDALHTTSASQTADGRLRDPLDVIPENLAMAFRTSFPESFTTLTASRHDDRLLQGRPQRDKPARITPGHSEPAVQK</sequence>
<dbReference type="EMBL" id="NIRI02000042">
    <property type="protein sequence ID" value="KAG5452584.1"/>
    <property type="molecule type" value="Genomic_DNA"/>
</dbReference>
<dbReference type="OrthoDB" id="10071251at2759"/>
<evidence type="ECO:0000313" key="3">
    <source>
        <dbReference type="Proteomes" id="UP000286415"/>
    </source>
</evidence>
<protein>
    <submittedName>
        <fullName evidence="2">Uncharacterized protein</fullName>
    </submittedName>
</protein>
<feature type="compositionally biased region" description="Basic and acidic residues" evidence="1">
    <location>
        <begin position="107"/>
        <end position="124"/>
    </location>
</feature>
<evidence type="ECO:0000313" key="2">
    <source>
        <dbReference type="EMBL" id="KAG5452584.1"/>
    </source>
</evidence>
<comment type="caution">
    <text evidence="2">The sequence shown here is derived from an EMBL/GenBank/DDBJ whole genome shotgun (WGS) entry which is preliminary data.</text>
</comment>
<accession>A0A8T1MT92</accession>
<proteinExistence type="predicted"/>